<evidence type="ECO:0000256" key="1">
    <source>
        <dbReference type="SAM" id="Phobius"/>
    </source>
</evidence>
<keyword evidence="1" id="KW-0472">Membrane</keyword>
<dbReference type="RefSeq" id="WP_005578182.1">
    <property type="nucleotide sequence ID" value="NZ_FORO01000047.1"/>
</dbReference>
<reference evidence="2 3" key="1">
    <citation type="submission" date="2016-10" db="EMBL/GenBank/DDBJ databases">
        <authorList>
            <person name="de Groot N.N."/>
        </authorList>
    </citation>
    <scope>NUCLEOTIDE SEQUENCE [LARGE SCALE GENOMIC DNA]</scope>
    <source>
        <strain evidence="2 3">SP2</strain>
    </source>
</reference>
<protein>
    <submittedName>
        <fullName evidence="2">Uncharacterized protein</fullName>
    </submittedName>
</protein>
<feature type="transmembrane region" description="Helical" evidence="1">
    <location>
        <begin position="65"/>
        <end position="82"/>
    </location>
</feature>
<feature type="transmembrane region" description="Helical" evidence="1">
    <location>
        <begin position="25"/>
        <end position="45"/>
    </location>
</feature>
<name>A0A1I3ST60_9EURY</name>
<proteinExistence type="predicted"/>
<dbReference type="GeneID" id="14209719"/>
<keyword evidence="1" id="KW-0812">Transmembrane</keyword>
<accession>A0A1I3ST60</accession>
<dbReference type="AlphaFoldDB" id="A0A1I3ST60"/>
<feature type="transmembrane region" description="Helical" evidence="1">
    <location>
        <begin position="112"/>
        <end position="131"/>
    </location>
</feature>
<dbReference type="Proteomes" id="UP000182829">
    <property type="component" value="Unassembled WGS sequence"/>
</dbReference>
<keyword evidence="1" id="KW-1133">Transmembrane helix</keyword>
<evidence type="ECO:0000313" key="2">
    <source>
        <dbReference type="EMBL" id="SFJ61995.1"/>
    </source>
</evidence>
<dbReference type="EMBL" id="FORO01000047">
    <property type="protein sequence ID" value="SFJ61995.1"/>
    <property type="molecule type" value="Genomic_DNA"/>
</dbReference>
<feature type="transmembrane region" description="Helical" evidence="1">
    <location>
        <begin position="87"/>
        <end position="106"/>
    </location>
</feature>
<organism evidence="2 3">
    <name type="scientific">Natronobacterium gregoryi</name>
    <dbReference type="NCBI Taxonomy" id="44930"/>
    <lineage>
        <taxon>Archaea</taxon>
        <taxon>Methanobacteriati</taxon>
        <taxon>Methanobacteriota</taxon>
        <taxon>Stenosarchaea group</taxon>
        <taxon>Halobacteria</taxon>
        <taxon>Halobacteriales</taxon>
        <taxon>Natrialbaceae</taxon>
        <taxon>Natronobacterium</taxon>
    </lineage>
</organism>
<sequence>MPIDRWQSVRTLVRSRGEGSPPGDIVGIAAALVGVGGYAFVLGYLVQFSGPVVEGGTSPQTAASVRFLLFGAVLLALAVGLYQRRPIAWFGAVGGTVLSLAASLAASHVARPIALVSCLFLLGLLLARRNLYVEF</sequence>
<evidence type="ECO:0000313" key="3">
    <source>
        <dbReference type="Proteomes" id="UP000182829"/>
    </source>
</evidence>
<gene>
    <name evidence="2" type="ORF">SAMN05443661_14719</name>
</gene>